<dbReference type="SUPFAM" id="SSF51735">
    <property type="entry name" value="NAD(P)-binding Rossmann-fold domains"/>
    <property type="match status" value="1"/>
</dbReference>
<dbReference type="OrthoDB" id="24596at2157"/>
<reference evidence="3 4" key="1">
    <citation type="submission" date="2014-03" db="EMBL/GenBank/DDBJ databases">
        <title>Draft genome sequence of the novel thermoacidophilic archaea Acidianus copahuensis ALE1 strain, isolated from Copahue volcanic area in Neuquen Argentina.</title>
        <authorList>
            <person name="Urbieta M.S."/>
            <person name="Rascovan N."/>
            <person name="Castro C."/>
            <person name="Revale S."/>
            <person name="Giaveno M.A."/>
            <person name="Vazquez M.P."/>
            <person name="Donati E.R."/>
        </authorList>
    </citation>
    <scope>NUCLEOTIDE SEQUENCE [LARGE SCALE GENOMIC DNA]</scope>
    <source>
        <strain evidence="3 4">ALE1</strain>
    </source>
</reference>
<gene>
    <name evidence="3" type="ORF">CM19_01450</name>
</gene>
<proteinExistence type="inferred from homology"/>
<name>A0A031LSL5_9CREN</name>
<dbReference type="FunFam" id="3.40.50.720:FF:000173">
    <property type="entry name" value="3-oxoacyl-[acyl-carrier protein] reductase"/>
    <property type="match status" value="1"/>
</dbReference>
<protein>
    <submittedName>
        <fullName evidence="3">3-oxoacyl-ACP synthase</fullName>
    </submittedName>
</protein>
<dbReference type="InterPro" id="IPR050259">
    <property type="entry name" value="SDR"/>
</dbReference>
<dbReference type="NCBIfam" id="NF009466">
    <property type="entry name" value="PRK12826.1-2"/>
    <property type="match status" value="1"/>
</dbReference>
<evidence type="ECO:0000313" key="4">
    <source>
        <dbReference type="Proteomes" id="UP000024332"/>
    </source>
</evidence>
<comment type="caution">
    <text evidence="3">The sequence shown here is derived from an EMBL/GenBank/DDBJ whole genome shotgun (WGS) entry which is preliminary data.</text>
</comment>
<organism evidence="3 4">
    <name type="scientific">Candidatus Acidianus copahuensis</name>
    <dbReference type="NCBI Taxonomy" id="1160895"/>
    <lineage>
        <taxon>Archaea</taxon>
        <taxon>Thermoproteota</taxon>
        <taxon>Thermoprotei</taxon>
        <taxon>Sulfolobales</taxon>
        <taxon>Sulfolobaceae</taxon>
        <taxon>Acidianus</taxon>
    </lineage>
</organism>
<dbReference type="EMBL" id="JFZT01000015">
    <property type="protein sequence ID" value="EZQ11377.1"/>
    <property type="molecule type" value="Genomic_DNA"/>
</dbReference>
<dbReference type="AlphaFoldDB" id="A0A031LSL5"/>
<dbReference type="InterPro" id="IPR002347">
    <property type="entry name" value="SDR_fam"/>
</dbReference>
<dbReference type="Pfam" id="PF13561">
    <property type="entry name" value="adh_short_C2"/>
    <property type="match status" value="1"/>
</dbReference>
<dbReference type="GO" id="GO:0016491">
    <property type="term" value="F:oxidoreductase activity"/>
    <property type="evidence" value="ECO:0007669"/>
    <property type="project" value="UniProtKB-KW"/>
</dbReference>
<evidence type="ECO:0000256" key="1">
    <source>
        <dbReference type="ARBA" id="ARBA00006484"/>
    </source>
</evidence>
<sequence length="251" mass="27283">MEIPYRLDGKYAVITGSASGIGRGIAEKLASLGSNVILGDVRDEVSKVAKEISERFNVKALGLQLNVADFSSCQSFYLQATKSLGIEGIDILVNNAGINRDSLFVKMTYEQWDEVIKVDLYSMFNMTKQVVEGMIKRNYGRIINVSSMSWLGNIGQANYAAAKSGVIGFTKTLAKELARYNVTVNAIAPGFIDTPMTRAVPEKVRQKFIERIAMGRIGTPEDVSNLVGFLASKEASYITGEVISVSGGLTM</sequence>
<dbReference type="Gene3D" id="3.40.50.720">
    <property type="entry name" value="NAD(P)-binding Rossmann-like Domain"/>
    <property type="match status" value="1"/>
</dbReference>
<dbReference type="RefSeq" id="WP_048098623.1">
    <property type="nucleotide sequence ID" value="NZ_JFZT01000015.1"/>
</dbReference>
<dbReference type="PROSITE" id="PS00061">
    <property type="entry name" value="ADH_SHORT"/>
    <property type="match status" value="1"/>
</dbReference>
<dbReference type="PANTHER" id="PTHR42879:SF2">
    <property type="entry name" value="3-OXOACYL-[ACYL-CARRIER-PROTEIN] REDUCTASE FABG"/>
    <property type="match status" value="1"/>
</dbReference>
<accession>A0A031LSL5</accession>
<keyword evidence="4" id="KW-1185">Reference proteome</keyword>
<dbReference type="InterPro" id="IPR020904">
    <property type="entry name" value="Sc_DH/Rdtase_CS"/>
</dbReference>
<dbReference type="GO" id="GO:0032787">
    <property type="term" value="P:monocarboxylic acid metabolic process"/>
    <property type="evidence" value="ECO:0007669"/>
    <property type="project" value="UniProtKB-ARBA"/>
</dbReference>
<comment type="similarity">
    <text evidence="1">Belongs to the short-chain dehydrogenases/reductases (SDR) family.</text>
</comment>
<dbReference type="NCBIfam" id="NF004198">
    <property type="entry name" value="PRK05653.1-3"/>
    <property type="match status" value="1"/>
</dbReference>
<dbReference type="PRINTS" id="PR00080">
    <property type="entry name" value="SDRFAMILY"/>
</dbReference>
<dbReference type="STRING" id="1160895.CM19_01450"/>
<keyword evidence="2" id="KW-0560">Oxidoreductase</keyword>
<dbReference type="InterPro" id="IPR036291">
    <property type="entry name" value="NAD(P)-bd_dom_sf"/>
</dbReference>
<dbReference type="PRINTS" id="PR00081">
    <property type="entry name" value="GDHRDH"/>
</dbReference>
<evidence type="ECO:0000256" key="2">
    <source>
        <dbReference type="ARBA" id="ARBA00023002"/>
    </source>
</evidence>
<dbReference type="PANTHER" id="PTHR42879">
    <property type="entry name" value="3-OXOACYL-(ACYL-CARRIER-PROTEIN) REDUCTASE"/>
    <property type="match status" value="1"/>
</dbReference>
<dbReference type="Proteomes" id="UP000024332">
    <property type="component" value="Unassembled WGS sequence"/>
</dbReference>
<evidence type="ECO:0000313" key="3">
    <source>
        <dbReference type="EMBL" id="EZQ11377.1"/>
    </source>
</evidence>
<dbReference type="CDD" id="cd05333">
    <property type="entry name" value="BKR_SDR_c"/>
    <property type="match status" value="1"/>
</dbReference>